<comment type="caution">
    <text evidence="3">The sequence shown here is derived from an EMBL/GenBank/DDBJ whole genome shotgun (WGS) entry which is preliminary data.</text>
</comment>
<feature type="compositionally biased region" description="Low complexity" evidence="1">
    <location>
        <begin position="327"/>
        <end position="341"/>
    </location>
</feature>
<gene>
    <name evidence="3" type="ORF">HII27_11835</name>
</gene>
<dbReference type="EMBL" id="JABBJF010000009">
    <property type="protein sequence ID" value="MBC1186402.1"/>
    <property type="molecule type" value="Genomic_DNA"/>
</dbReference>
<dbReference type="RefSeq" id="WP_185668083.1">
    <property type="nucleotide sequence ID" value="NZ_JABBJF010000009.1"/>
</dbReference>
<sequence>MFESTVASVNSLRDGLGALGLKNSKPDGKGTFRNVPFLIFRDQRMTGGRRLVKREYPLRDKGGAIDLGRKLHEFSFSACLLGKDAKQLKENLIEALDDAGAGELTHPDFGTLQVLVETWECRYAADELNYYEFTITVYPAAEDEAPETSADTAAAVTVKKDSLFGSLGDTLSDAWQTVQEATDGATAVADAISGVYDDIASAIENVGILGSVNGLLSAVTQVKGMATRLVNAPKLLAANLLGAFSGIASVADNDAGFKAYERIGVNLKRRQAATDTSHLDPAAAANINTLYYVATVATQTSQAEAASAVLTDALATDDGLSRTPELTTTTPVSSVSTPSTTQQDSAAGITRSDSTSVASENSPASFPLFESQADIERVTSELGQMLDDSTIAASDAGFTASSLELATFRLVVINDLRTRGIHLANVRNVTLNQTEPALVALYRETGDSLYWQRFGRRNSVPNPLLMPGGVSLEILDG</sequence>
<evidence type="ECO:0000313" key="4">
    <source>
        <dbReference type="Proteomes" id="UP000607331"/>
    </source>
</evidence>
<dbReference type="Pfam" id="PF07157">
    <property type="entry name" value="DNA_circ_N"/>
    <property type="match status" value="1"/>
</dbReference>
<proteinExistence type="predicted"/>
<dbReference type="InterPro" id="IPR009826">
    <property type="entry name" value="DNA_circ_N"/>
</dbReference>
<keyword evidence="4" id="KW-1185">Reference proteome</keyword>
<evidence type="ECO:0000259" key="2">
    <source>
        <dbReference type="Pfam" id="PF07157"/>
    </source>
</evidence>
<name>A0ABR6RTE6_9ENTR</name>
<accession>A0ABR6RTE6</accession>
<feature type="compositionally biased region" description="Polar residues" evidence="1">
    <location>
        <begin position="351"/>
        <end position="364"/>
    </location>
</feature>
<feature type="domain" description="DNA circulation N-terminal" evidence="2">
    <location>
        <begin position="29"/>
        <end position="114"/>
    </location>
</feature>
<evidence type="ECO:0000256" key="1">
    <source>
        <dbReference type="SAM" id="MobiDB-lite"/>
    </source>
</evidence>
<reference evidence="3 4" key="1">
    <citation type="submission" date="2020-04" db="EMBL/GenBank/DDBJ databases">
        <title>The draft genome of Kluyvera sichuanensis strain SCKS090646.</title>
        <authorList>
            <person name="Wei L."/>
            <person name="Liu L."/>
            <person name="Feng Y."/>
            <person name="Zong Z."/>
        </authorList>
    </citation>
    <scope>NUCLEOTIDE SEQUENCE [LARGE SCALE GENOMIC DNA]</scope>
    <source>
        <strain evidence="3 4">090646</strain>
    </source>
</reference>
<evidence type="ECO:0000313" key="3">
    <source>
        <dbReference type="EMBL" id="MBC1186402.1"/>
    </source>
</evidence>
<dbReference type="Proteomes" id="UP000607331">
    <property type="component" value="Unassembled WGS sequence"/>
</dbReference>
<organism evidence="3 4">
    <name type="scientific">Kluyvera sichuanensis</name>
    <dbReference type="NCBI Taxonomy" id="2725494"/>
    <lineage>
        <taxon>Bacteria</taxon>
        <taxon>Pseudomonadati</taxon>
        <taxon>Pseudomonadota</taxon>
        <taxon>Gammaproteobacteria</taxon>
        <taxon>Enterobacterales</taxon>
        <taxon>Enterobacteriaceae</taxon>
        <taxon>Kluyvera</taxon>
    </lineage>
</organism>
<feature type="region of interest" description="Disordered" evidence="1">
    <location>
        <begin position="319"/>
        <end position="364"/>
    </location>
</feature>
<protein>
    <submittedName>
        <fullName evidence="3">Multidrug DMT transporter permease</fullName>
    </submittedName>
</protein>